<evidence type="ECO:0000313" key="2">
    <source>
        <dbReference type="Proteomes" id="UP000324222"/>
    </source>
</evidence>
<protein>
    <submittedName>
        <fullName evidence="1">Uncharacterized protein</fullName>
    </submittedName>
</protein>
<accession>A0A5B7IMQ7</accession>
<gene>
    <name evidence="1" type="ORF">E2C01_077986</name>
</gene>
<evidence type="ECO:0000313" key="1">
    <source>
        <dbReference type="EMBL" id="MPC83279.1"/>
    </source>
</evidence>
<proteinExistence type="predicted"/>
<dbReference type="Proteomes" id="UP000324222">
    <property type="component" value="Unassembled WGS sequence"/>
</dbReference>
<name>A0A5B7IMQ7_PORTR</name>
<sequence length="74" mass="7611">MSSLLRHDCPVDQLSFPLYAAFAFSGTKGKSSRPAPPRAALGAASHNVLRINAIMLVLKASRASGANSGAGAEE</sequence>
<keyword evidence="2" id="KW-1185">Reference proteome</keyword>
<dbReference type="AlphaFoldDB" id="A0A5B7IMQ7"/>
<reference evidence="1 2" key="1">
    <citation type="submission" date="2019-05" db="EMBL/GenBank/DDBJ databases">
        <title>Another draft genome of Portunus trituberculatus and its Hox gene families provides insights of decapod evolution.</title>
        <authorList>
            <person name="Jeong J.-H."/>
            <person name="Song I."/>
            <person name="Kim S."/>
            <person name="Choi T."/>
            <person name="Kim D."/>
            <person name="Ryu S."/>
            <person name="Kim W."/>
        </authorList>
    </citation>
    <scope>NUCLEOTIDE SEQUENCE [LARGE SCALE GENOMIC DNA]</scope>
    <source>
        <tissue evidence="1">Muscle</tissue>
    </source>
</reference>
<comment type="caution">
    <text evidence="1">The sequence shown here is derived from an EMBL/GenBank/DDBJ whole genome shotgun (WGS) entry which is preliminary data.</text>
</comment>
<organism evidence="1 2">
    <name type="scientific">Portunus trituberculatus</name>
    <name type="common">Swimming crab</name>
    <name type="synonym">Neptunus trituberculatus</name>
    <dbReference type="NCBI Taxonomy" id="210409"/>
    <lineage>
        <taxon>Eukaryota</taxon>
        <taxon>Metazoa</taxon>
        <taxon>Ecdysozoa</taxon>
        <taxon>Arthropoda</taxon>
        <taxon>Crustacea</taxon>
        <taxon>Multicrustacea</taxon>
        <taxon>Malacostraca</taxon>
        <taxon>Eumalacostraca</taxon>
        <taxon>Eucarida</taxon>
        <taxon>Decapoda</taxon>
        <taxon>Pleocyemata</taxon>
        <taxon>Brachyura</taxon>
        <taxon>Eubrachyura</taxon>
        <taxon>Portunoidea</taxon>
        <taxon>Portunidae</taxon>
        <taxon>Portuninae</taxon>
        <taxon>Portunus</taxon>
    </lineage>
</organism>
<dbReference type="EMBL" id="VSRR010062079">
    <property type="protein sequence ID" value="MPC83279.1"/>
    <property type="molecule type" value="Genomic_DNA"/>
</dbReference>